<accession>A0ABU9B5V0</accession>
<dbReference type="InterPro" id="IPR011701">
    <property type="entry name" value="MFS"/>
</dbReference>
<protein>
    <submittedName>
        <fullName evidence="9">MFS transporter</fullName>
    </submittedName>
</protein>
<dbReference type="PANTHER" id="PTHR23517">
    <property type="entry name" value="RESISTANCE PROTEIN MDTM, PUTATIVE-RELATED-RELATED"/>
    <property type="match status" value="1"/>
</dbReference>
<evidence type="ECO:0000256" key="2">
    <source>
        <dbReference type="ARBA" id="ARBA00022448"/>
    </source>
</evidence>
<dbReference type="Gene3D" id="1.20.1250.20">
    <property type="entry name" value="MFS general substrate transporter like domains"/>
    <property type="match status" value="2"/>
</dbReference>
<feature type="transmembrane region" description="Helical" evidence="7">
    <location>
        <begin position="108"/>
        <end position="132"/>
    </location>
</feature>
<reference evidence="9 10" key="1">
    <citation type="submission" date="2024-04" db="EMBL/GenBank/DDBJ databases">
        <title>Novel species of the genus Ideonella isolated from streams.</title>
        <authorList>
            <person name="Lu H."/>
        </authorList>
    </citation>
    <scope>NUCLEOTIDE SEQUENCE [LARGE SCALE GENOMIC DNA]</scope>
    <source>
        <strain evidence="9 10">BYS139W</strain>
    </source>
</reference>
<dbReference type="Pfam" id="PF07690">
    <property type="entry name" value="MFS_1"/>
    <property type="match status" value="1"/>
</dbReference>
<dbReference type="PROSITE" id="PS50850">
    <property type="entry name" value="MFS"/>
    <property type="match status" value="1"/>
</dbReference>
<comment type="subcellular location">
    <subcellularLocation>
        <location evidence="1">Cell membrane</location>
        <topology evidence="1">Multi-pass membrane protein</topology>
    </subcellularLocation>
</comment>
<keyword evidence="3" id="KW-1003">Cell membrane</keyword>
<feature type="transmembrane region" description="Helical" evidence="7">
    <location>
        <begin position="83"/>
        <end position="102"/>
    </location>
</feature>
<comment type="caution">
    <text evidence="9">The sequence shown here is derived from an EMBL/GenBank/DDBJ whole genome shotgun (WGS) entry which is preliminary data.</text>
</comment>
<name>A0ABU9B5V0_9BURK</name>
<gene>
    <name evidence="9" type="ORF">AACH11_02990</name>
</gene>
<dbReference type="InterPro" id="IPR020846">
    <property type="entry name" value="MFS_dom"/>
</dbReference>
<feature type="transmembrane region" description="Helical" evidence="7">
    <location>
        <begin position="144"/>
        <end position="166"/>
    </location>
</feature>
<feature type="domain" description="Major facilitator superfamily (MFS) profile" evidence="8">
    <location>
        <begin position="1"/>
        <end position="403"/>
    </location>
</feature>
<evidence type="ECO:0000256" key="7">
    <source>
        <dbReference type="SAM" id="Phobius"/>
    </source>
</evidence>
<dbReference type="RefSeq" id="WP_341372718.1">
    <property type="nucleotide sequence ID" value="NZ_JBBUTF010000003.1"/>
</dbReference>
<dbReference type="InterPro" id="IPR050171">
    <property type="entry name" value="MFS_Transporters"/>
</dbReference>
<evidence type="ECO:0000259" key="8">
    <source>
        <dbReference type="PROSITE" id="PS50850"/>
    </source>
</evidence>
<evidence type="ECO:0000256" key="6">
    <source>
        <dbReference type="ARBA" id="ARBA00023136"/>
    </source>
</evidence>
<feature type="transmembrane region" description="Helical" evidence="7">
    <location>
        <begin position="225"/>
        <end position="247"/>
    </location>
</feature>
<evidence type="ECO:0000256" key="1">
    <source>
        <dbReference type="ARBA" id="ARBA00004651"/>
    </source>
</evidence>
<evidence type="ECO:0000313" key="9">
    <source>
        <dbReference type="EMBL" id="MEK8024933.1"/>
    </source>
</evidence>
<feature type="transmembrane region" description="Helical" evidence="7">
    <location>
        <begin position="288"/>
        <end position="305"/>
    </location>
</feature>
<sequence length="403" mass="40725">MRSPGHAGPALGAVVVWMIAAQVALHAQMAGVRLLLPLQVLDDGGGALGAGLLQGLFAVLPVLLALPAGRLADRHGYHRPQRAAIACALLGSACAWAATVWAEARAPLQALAALASGAGANIGLIALMRSAGRLSDDPARRLRLFGWVGVAPALANVLGPVGIGQLIDHAGWAWAAASTLALPVLAALVVTRVPPEPRPAPPACPAARDPAGGRFALLRRPGMPALLAVNALLSATWDVHTFAVPLLGHARGLSAGTIGLVLGCFTATVTLVRPVAPLLADHVRPLTVLRTAMVAAGGVCLVYPWSQGALSMAACAMALGLALGAVQPMVMATLHQLTPAARHGEAIALRSMTINASAAVLPLIFGLAGAGFGVGMLFSIMGLAVGAGSQIVPRLVRVLAARS</sequence>
<feature type="transmembrane region" description="Helical" evidence="7">
    <location>
        <begin position="7"/>
        <end position="27"/>
    </location>
</feature>
<proteinExistence type="predicted"/>
<keyword evidence="6 7" id="KW-0472">Membrane</keyword>
<feature type="transmembrane region" description="Helical" evidence="7">
    <location>
        <begin position="253"/>
        <end position="276"/>
    </location>
</feature>
<evidence type="ECO:0000256" key="3">
    <source>
        <dbReference type="ARBA" id="ARBA00022475"/>
    </source>
</evidence>
<keyword evidence="10" id="KW-1185">Reference proteome</keyword>
<evidence type="ECO:0000256" key="5">
    <source>
        <dbReference type="ARBA" id="ARBA00022989"/>
    </source>
</evidence>
<keyword evidence="5 7" id="KW-1133">Transmembrane helix</keyword>
<feature type="transmembrane region" description="Helical" evidence="7">
    <location>
        <begin position="172"/>
        <end position="190"/>
    </location>
</feature>
<dbReference type="SUPFAM" id="SSF103473">
    <property type="entry name" value="MFS general substrate transporter"/>
    <property type="match status" value="1"/>
</dbReference>
<dbReference type="InterPro" id="IPR036259">
    <property type="entry name" value="MFS_trans_sf"/>
</dbReference>
<feature type="transmembrane region" description="Helical" evidence="7">
    <location>
        <begin position="311"/>
        <end position="335"/>
    </location>
</feature>
<evidence type="ECO:0000313" key="10">
    <source>
        <dbReference type="Proteomes" id="UP001368500"/>
    </source>
</evidence>
<keyword evidence="2" id="KW-0813">Transport</keyword>
<dbReference type="Proteomes" id="UP001368500">
    <property type="component" value="Unassembled WGS sequence"/>
</dbReference>
<evidence type="ECO:0000256" key="4">
    <source>
        <dbReference type="ARBA" id="ARBA00022692"/>
    </source>
</evidence>
<dbReference type="EMBL" id="JBBUTF010000003">
    <property type="protein sequence ID" value="MEK8024933.1"/>
    <property type="molecule type" value="Genomic_DNA"/>
</dbReference>
<feature type="transmembrane region" description="Helical" evidence="7">
    <location>
        <begin position="47"/>
        <end position="71"/>
    </location>
</feature>
<organism evidence="9 10">
    <name type="scientific">Pseudaquabacterium rugosum</name>
    <dbReference type="NCBI Taxonomy" id="2984194"/>
    <lineage>
        <taxon>Bacteria</taxon>
        <taxon>Pseudomonadati</taxon>
        <taxon>Pseudomonadota</taxon>
        <taxon>Betaproteobacteria</taxon>
        <taxon>Burkholderiales</taxon>
        <taxon>Sphaerotilaceae</taxon>
        <taxon>Pseudaquabacterium</taxon>
    </lineage>
</organism>
<keyword evidence="4 7" id="KW-0812">Transmembrane</keyword>